<organism evidence="1 2">
    <name type="scientific">Reinekea marina</name>
    <dbReference type="NCBI Taxonomy" id="1310421"/>
    <lineage>
        <taxon>Bacteria</taxon>
        <taxon>Pseudomonadati</taxon>
        <taxon>Pseudomonadota</taxon>
        <taxon>Gammaproteobacteria</taxon>
        <taxon>Oceanospirillales</taxon>
        <taxon>Saccharospirillaceae</taxon>
        <taxon>Reinekea</taxon>
    </lineage>
</organism>
<proteinExistence type="predicted"/>
<evidence type="ECO:0000313" key="1">
    <source>
        <dbReference type="EMBL" id="MFC3700483.1"/>
    </source>
</evidence>
<sequence length="76" mass="8325">MEKVWEIAQLADGSYVLRSSDEESAPLVKIQFSADAKENLGELIHDVAKAMIGAGVEVATGSFEAEEVEEERHIIH</sequence>
<reference evidence="2" key="1">
    <citation type="journal article" date="2019" name="Int. J. Syst. Evol. Microbiol.">
        <title>The Global Catalogue of Microorganisms (GCM) 10K type strain sequencing project: providing services to taxonomists for standard genome sequencing and annotation.</title>
        <authorList>
            <consortium name="The Broad Institute Genomics Platform"/>
            <consortium name="The Broad Institute Genome Sequencing Center for Infectious Disease"/>
            <person name="Wu L."/>
            <person name="Ma J."/>
        </authorList>
    </citation>
    <scope>NUCLEOTIDE SEQUENCE [LARGE SCALE GENOMIC DNA]</scope>
    <source>
        <strain evidence="2">CECT 8288</strain>
    </source>
</reference>
<dbReference type="Proteomes" id="UP001595710">
    <property type="component" value="Unassembled WGS sequence"/>
</dbReference>
<name>A0ABV7WR35_9GAMM</name>
<protein>
    <submittedName>
        <fullName evidence="1">Uncharacterized protein</fullName>
    </submittedName>
</protein>
<dbReference type="EMBL" id="JBHRYN010000005">
    <property type="protein sequence ID" value="MFC3700483.1"/>
    <property type="molecule type" value="Genomic_DNA"/>
</dbReference>
<comment type="caution">
    <text evidence="1">The sequence shown here is derived from an EMBL/GenBank/DDBJ whole genome shotgun (WGS) entry which is preliminary data.</text>
</comment>
<keyword evidence="2" id="KW-1185">Reference proteome</keyword>
<dbReference type="RefSeq" id="WP_290281797.1">
    <property type="nucleotide sequence ID" value="NZ_JAUFQI010000001.1"/>
</dbReference>
<gene>
    <name evidence="1" type="ORF">ACFOND_02440</name>
</gene>
<evidence type="ECO:0000313" key="2">
    <source>
        <dbReference type="Proteomes" id="UP001595710"/>
    </source>
</evidence>
<accession>A0ABV7WR35</accession>